<evidence type="ECO:0000313" key="2">
    <source>
        <dbReference type="EMBL" id="SBP18659.1"/>
    </source>
</evidence>
<gene>
    <name evidence="2" type="primary">CU856207.1</name>
</gene>
<name>A0A1A7XLE6_9TELE</name>
<feature type="region of interest" description="Disordered" evidence="1">
    <location>
        <begin position="1"/>
        <end position="52"/>
    </location>
</feature>
<sequence>MESRDIPVLPAAVPNELPPSSPESNKESEADTITPKAASPGENAVQERPKSSEILEELLSQGIIPMGESRENGGGASFSIMLQETEGVTRRPPARLESLKAQKSQSLHSREEMDERMRLVEERRKLLVDERRASLRTKSARVRRRAPISPISEAEESSRSPLPQIPREAPDGGERVRETGGDGREEARSVGETADVKEEEEVTHVEELKAGELLSVSGDLESDSSFQQEDREDIFQIKEQ</sequence>
<protein>
    <submittedName>
        <fullName evidence="2">Stathmin domain containing 1</fullName>
    </submittedName>
</protein>
<proteinExistence type="predicted"/>
<feature type="compositionally biased region" description="Basic residues" evidence="1">
    <location>
        <begin position="134"/>
        <end position="146"/>
    </location>
</feature>
<feature type="compositionally biased region" description="Basic and acidic residues" evidence="1">
    <location>
        <begin position="168"/>
        <end position="189"/>
    </location>
</feature>
<feature type="region of interest" description="Disordered" evidence="1">
    <location>
        <begin position="130"/>
        <end position="240"/>
    </location>
</feature>
<feature type="region of interest" description="Disordered" evidence="1">
    <location>
        <begin position="86"/>
        <end position="114"/>
    </location>
</feature>
<organism evidence="2">
    <name type="scientific">Iconisemion striatum</name>
    <dbReference type="NCBI Taxonomy" id="60296"/>
    <lineage>
        <taxon>Eukaryota</taxon>
        <taxon>Metazoa</taxon>
        <taxon>Chordata</taxon>
        <taxon>Craniata</taxon>
        <taxon>Vertebrata</taxon>
        <taxon>Euteleostomi</taxon>
        <taxon>Actinopterygii</taxon>
        <taxon>Neopterygii</taxon>
        <taxon>Teleostei</taxon>
        <taxon>Neoteleostei</taxon>
        <taxon>Acanthomorphata</taxon>
        <taxon>Ovalentaria</taxon>
        <taxon>Atherinomorphae</taxon>
        <taxon>Cyprinodontiformes</taxon>
        <taxon>Nothobranchiidae</taxon>
        <taxon>Iconisemion</taxon>
    </lineage>
</organism>
<evidence type="ECO:0000256" key="1">
    <source>
        <dbReference type="SAM" id="MobiDB-lite"/>
    </source>
</evidence>
<accession>A0A1A7XLE6</accession>
<dbReference type="AlphaFoldDB" id="A0A1A7XLE6"/>
<reference evidence="2" key="1">
    <citation type="submission" date="2016-05" db="EMBL/GenBank/DDBJ databases">
        <authorList>
            <person name="Lavstsen T."/>
            <person name="Jespersen J.S."/>
        </authorList>
    </citation>
    <scope>NUCLEOTIDE SEQUENCE</scope>
    <source>
        <tissue evidence="2">Brain</tissue>
    </source>
</reference>
<dbReference type="EMBL" id="HADW01017259">
    <property type="protein sequence ID" value="SBP18659.1"/>
    <property type="molecule type" value="Transcribed_RNA"/>
</dbReference>
<reference evidence="2" key="2">
    <citation type="submission" date="2016-06" db="EMBL/GenBank/DDBJ databases">
        <title>The genome of a short-lived fish provides insights into sex chromosome evolution and the genetic control of aging.</title>
        <authorList>
            <person name="Reichwald K."/>
            <person name="Felder M."/>
            <person name="Petzold A."/>
            <person name="Koch P."/>
            <person name="Groth M."/>
            <person name="Platzer M."/>
        </authorList>
    </citation>
    <scope>NUCLEOTIDE SEQUENCE</scope>
    <source>
        <tissue evidence="2">Brain</tissue>
    </source>
</reference>